<dbReference type="OrthoDB" id="9807532at2"/>
<dbReference type="EMBL" id="FMWD01000012">
    <property type="protein sequence ID" value="SCZ66862.1"/>
    <property type="molecule type" value="Genomic_DNA"/>
</dbReference>
<keyword evidence="2" id="KW-1185">Reference proteome</keyword>
<dbReference type="PANTHER" id="PTHR42830">
    <property type="entry name" value="OSMOTICALLY INDUCIBLE FAMILY PROTEIN"/>
    <property type="match status" value="1"/>
</dbReference>
<dbReference type="InterPro" id="IPR052707">
    <property type="entry name" value="OsmC_Ohr_Peroxiredoxin"/>
</dbReference>
<gene>
    <name evidence="1" type="ORF">SAMN03097708_03035</name>
</gene>
<dbReference type="InterPro" id="IPR015946">
    <property type="entry name" value="KH_dom-like_a/b"/>
</dbReference>
<dbReference type="InterPro" id="IPR019904">
    <property type="entry name" value="Peroxiredoxin_OsmC"/>
</dbReference>
<dbReference type="GO" id="GO:0004601">
    <property type="term" value="F:peroxidase activity"/>
    <property type="evidence" value="ECO:0007669"/>
    <property type="project" value="InterPro"/>
</dbReference>
<dbReference type="Pfam" id="PF02566">
    <property type="entry name" value="OsmC"/>
    <property type="match status" value="1"/>
</dbReference>
<dbReference type="NCBIfam" id="TIGR03562">
    <property type="entry name" value="osmo_induc_OsmC"/>
    <property type="match status" value="1"/>
</dbReference>
<dbReference type="RefSeq" id="WP_092998849.1">
    <property type="nucleotide sequence ID" value="NZ_FMWD01000012.1"/>
</dbReference>
<dbReference type="STRING" id="415747.SAMN03097708_03035"/>
<dbReference type="AlphaFoldDB" id="A0A1G5QYK5"/>
<reference evidence="1 2" key="1">
    <citation type="submission" date="2016-10" db="EMBL/GenBank/DDBJ databases">
        <authorList>
            <person name="de Groot N.N."/>
        </authorList>
    </citation>
    <scope>NUCLEOTIDE SEQUENCE [LARGE SCALE GENOMIC DNA]</scope>
    <source>
        <strain evidence="1 2">HLD2</strain>
    </source>
</reference>
<dbReference type="Gene3D" id="3.30.300.20">
    <property type="match status" value="1"/>
</dbReference>
<dbReference type="InterPro" id="IPR003718">
    <property type="entry name" value="OsmC/Ohr_fam"/>
</dbReference>
<evidence type="ECO:0000313" key="1">
    <source>
        <dbReference type="EMBL" id="SCZ66862.1"/>
    </source>
</evidence>
<dbReference type="GO" id="GO:0006979">
    <property type="term" value="P:response to oxidative stress"/>
    <property type="evidence" value="ECO:0007669"/>
    <property type="project" value="InterPro"/>
</dbReference>
<evidence type="ECO:0000313" key="2">
    <source>
        <dbReference type="Proteomes" id="UP000199648"/>
    </source>
</evidence>
<protein>
    <submittedName>
        <fullName evidence="1">Osmotically inducible protein OsmC</fullName>
    </submittedName>
</protein>
<name>A0A1G5QYK5_9GAMM</name>
<dbReference type="SUPFAM" id="SSF82784">
    <property type="entry name" value="OsmC-like"/>
    <property type="match status" value="1"/>
</dbReference>
<dbReference type="PANTHER" id="PTHR42830:SF1">
    <property type="entry name" value="OSMOTICALLY INDUCIBLE FAMILY PROTEIN"/>
    <property type="match status" value="1"/>
</dbReference>
<accession>A0A1G5QYK5</accession>
<dbReference type="Proteomes" id="UP000199648">
    <property type="component" value="Unassembled WGS sequence"/>
</dbReference>
<organism evidence="1 2">
    <name type="scientific">Thiohalomonas denitrificans</name>
    <dbReference type="NCBI Taxonomy" id="415747"/>
    <lineage>
        <taxon>Bacteria</taxon>
        <taxon>Pseudomonadati</taxon>
        <taxon>Pseudomonadota</taxon>
        <taxon>Gammaproteobacteria</taxon>
        <taxon>Thiohalomonadales</taxon>
        <taxon>Thiohalomonadaceae</taxon>
        <taxon>Thiohalomonas</taxon>
    </lineage>
</organism>
<sequence>MPIRNASAVWEGTLKAGAGRLKTESGSFEGRYTAASRFEEEEGTNPEELIGAAHAGCFSQALSLSLEQAGFKPERIETSARVHLDKVPDGFAITRVELTTKARVPNIPEATFQSEAEKAKQTCPVSQALKAIDITLDAHLEI</sequence>
<proteinExistence type="predicted"/>
<dbReference type="InterPro" id="IPR036102">
    <property type="entry name" value="OsmC/Ohrsf"/>
</dbReference>